<dbReference type="EMBL" id="CP001365">
    <property type="protein sequence ID" value="ACM57177.1"/>
    <property type="molecule type" value="Genomic_DNA"/>
</dbReference>
<dbReference type="eggNOG" id="arCOG00724">
    <property type="taxonomic scope" value="Archaea"/>
</dbReference>
<dbReference type="Proteomes" id="UP000000740">
    <property type="component" value="Chromosome 1"/>
</dbReference>
<dbReference type="HOGENOM" id="CLU_1745490_0_0_2"/>
<evidence type="ECO:0000313" key="2">
    <source>
        <dbReference type="Proteomes" id="UP000000740"/>
    </source>
</evidence>
<gene>
    <name evidence="1" type="ordered locus">Hlac_1591</name>
</gene>
<sequence length="147" mass="16836">MKDEEAKNHPHLLMLDEFDGEIDGELKYQKVLYKYRVNALEEEDWGFTRERWGPTDPGFTEIMQSLDDLDLTELDKDDRIHIFWLTEGGKEVAGGLKRGLSKLDPGFKPRIQTILGIAESDKDRPGSDIVGDEVIQEAKEETEQSQV</sequence>
<keyword evidence="2" id="KW-1185">Reference proteome</keyword>
<reference evidence="1 2" key="1">
    <citation type="journal article" date="2016" name="Stand. Genomic Sci.">
        <title>Complete genome sequence of the Antarctic Halorubrum lacusprofundi type strain ACAM 34.</title>
        <authorList>
            <person name="Anderson I.J."/>
            <person name="DasSarma P."/>
            <person name="Lucas S."/>
            <person name="Copeland A."/>
            <person name="Lapidus A."/>
            <person name="Del Rio T.G."/>
            <person name="Tice H."/>
            <person name="Dalin E."/>
            <person name="Bruce D.C."/>
            <person name="Goodwin L."/>
            <person name="Pitluck S."/>
            <person name="Sims D."/>
            <person name="Brettin T.S."/>
            <person name="Detter J.C."/>
            <person name="Han C.S."/>
            <person name="Larimer F."/>
            <person name="Hauser L."/>
            <person name="Land M."/>
            <person name="Ivanova N."/>
            <person name="Richardson P."/>
            <person name="Cavicchioli R."/>
            <person name="DasSarma S."/>
            <person name="Woese C.R."/>
            <person name="Kyrpides N.C."/>
        </authorList>
    </citation>
    <scope>NUCLEOTIDE SEQUENCE [LARGE SCALE GENOMIC DNA]</scope>
    <source>
        <strain evidence="2">ATCC 49239 / DSM 5036 / JCM 8891 / ACAM 34</strain>
    </source>
</reference>
<accession>B9LP89</accession>
<evidence type="ECO:0000313" key="1">
    <source>
        <dbReference type="EMBL" id="ACM57177.1"/>
    </source>
</evidence>
<dbReference type="RefSeq" id="WP_015910317.1">
    <property type="nucleotide sequence ID" value="NC_012029.1"/>
</dbReference>
<organism evidence="1 2">
    <name type="scientific">Halorubrum lacusprofundi (strain ATCC 49239 / DSM 5036 / JCM 8891 / ACAM 34)</name>
    <dbReference type="NCBI Taxonomy" id="416348"/>
    <lineage>
        <taxon>Archaea</taxon>
        <taxon>Methanobacteriati</taxon>
        <taxon>Methanobacteriota</taxon>
        <taxon>Stenosarchaea group</taxon>
        <taxon>Halobacteria</taxon>
        <taxon>Halobacteriales</taxon>
        <taxon>Haloferacaceae</taxon>
        <taxon>Halorubrum</taxon>
    </lineage>
</organism>
<dbReference type="AlphaFoldDB" id="B9LP89"/>
<protein>
    <submittedName>
        <fullName evidence="1">Uncharacterized protein</fullName>
    </submittedName>
</protein>
<proteinExistence type="predicted"/>
<name>B9LP89_HALLT</name>
<dbReference type="KEGG" id="hla:Hlac_1591"/>
<dbReference type="GeneID" id="7399540"/>